<evidence type="ECO:0000313" key="3">
    <source>
        <dbReference type="EMBL" id="KAK6638037.1"/>
    </source>
</evidence>
<proteinExistence type="predicted"/>
<feature type="compositionally biased region" description="Low complexity" evidence="2">
    <location>
        <begin position="1067"/>
        <end position="1083"/>
    </location>
</feature>
<feature type="region of interest" description="Disordered" evidence="2">
    <location>
        <begin position="735"/>
        <end position="996"/>
    </location>
</feature>
<evidence type="ECO:0000313" key="4">
    <source>
        <dbReference type="Proteomes" id="UP001359485"/>
    </source>
</evidence>
<feature type="compositionally biased region" description="Basic and acidic residues" evidence="2">
    <location>
        <begin position="289"/>
        <end position="302"/>
    </location>
</feature>
<feature type="compositionally biased region" description="Low complexity" evidence="2">
    <location>
        <begin position="1190"/>
        <end position="1200"/>
    </location>
</feature>
<comment type="caution">
    <text evidence="3">The sequence shown here is derived from an EMBL/GenBank/DDBJ whole genome shotgun (WGS) entry which is preliminary data.</text>
</comment>
<accession>A0ABR1B8K2</accession>
<gene>
    <name evidence="3" type="ORF">RUM44_008461</name>
</gene>
<feature type="compositionally biased region" description="Low complexity" evidence="2">
    <location>
        <begin position="784"/>
        <end position="795"/>
    </location>
</feature>
<dbReference type="PANTHER" id="PTHR21740">
    <property type="entry name" value="NCK-ASSOCIATED PROTEIN 5"/>
    <property type="match status" value="1"/>
</dbReference>
<feature type="compositionally biased region" description="Basic and acidic residues" evidence="2">
    <location>
        <begin position="747"/>
        <end position="762"/>
    </location>
</feature>
<feature type="region of interest" description="Disordered" evidence="2">
    <location>
        <begin position="218"/>
        <end position="303"/>
    </location>
</feature>
<dbReference type="PANTHER" id="PTHR21740:SF8">
    <property type="entry name" value="NCK-ASSOCIATED PROTEIN 5"/>
    <property type="match status" value="1"/>
</dbReference>
<organism evidence="3 4">
    <name type="scientific">Polyplax serrata</name>
    <name type="common">Common mouse louse</name>
    <dbReference type="NCBI Taxonomy" id="468196"/>
    <lineage>
        <taxon>Eukaryota</taxon>
        <taxon>Metazoa</taxon>
        <taxon>Ecdysozoa</taxon>
        <taxon>Arthropoda</taxon>
        <taxon>Hexapoda</taxon>
        <taxon>Insecta</taxon>
        <taxon>Pterygota</taxon>
        <taxon>Neoptera</taxon>
        <taxon>Paraneoptera</taxon>
        <taxon>Psocodea</taxon>
        <taxon>Troctomorpha</taxon>
        <taxon>Phthiraptera</taxon>
        <taxon>Anoplura</taxon>
        <taxon>Polyplacidae</taxon>
        <taxon>Polyplax</taxon>
    </lineage>
</organism>
<dbReference type="InterPro" id="IPR026163">
    <property type="entry name" value="Nckap5l"/>
</dbReference>
<evidence type="ECO:0008006" key="5">
    <source>
        <dbReference type="Google" id="ProtNLM"/>
    </source>
</evidence>
<name>A0ABR1B8K2_POLSC</name>
<sequence length="1240" mass="137740">MEVLKTKSRINQFQNTVTKLGQENESLKQQVRLLEVTGTEELPDALLERLRSLESENAHLSQDADFQRKQYERCLDDIANQVVRALLSQKGLREEIGHLQRRIKELENQNQALANILMSKLECNGSAFALPSTDGKCHEAISGSPWYPGTFPNDASLPKEVEESSLSNCVDSLATKNGGVKRLRRLYLSDIIDRGDTNVNSVESLVVVPIQRPKSLNLHLRASPRSPTGAVAGVNTKRCQHKKNKLNSVAVASKKPAEDEGNESPESGNRDEGYSTMSSDVQGPGETSELSKRELEDLKEASDETDVILDTNGEMASIVVIEETDPDMFFIPLNLSLTINPRHSYPPHKNFLPFQRAMRSFSDSHLCLKLTGSSPVLPPVFSPSMFFVDIIDKNHPLRRTKATSSLLVKKSDVKEAEETQSCEGSSCSGVADGCWWDAEYVQHWLKLDDNRLKEQQEQREMLQIEYDRTEIEEWSMSLSCEDVAKSASDGDLSLSRRVDETTPGTLPSIRETEFTKGNSNEWTDYNYMNLRIDRKDDEKDTNWSYEENEAETKFAWQETSPRGSWSSESSKKSDDCCRSLNGSCFNECTSEVESRQSSAVSDKESNGEGEVSSTVGTDFTRDFYRLVKFESTKSLASNCSKSNGTCNLTSRNTKQSEIAQEREMALQSVLSFIAEQQRYCHNREEEDGKSEFYDERSSVNLVETADTIVEVSDLLEENELKGVTEHRIIDYRKEASMEPEDITPELSSKESYEELSNKEKDSMANSNNSGSIEFNDSVQTLSSTAAAAAPTTAATRSLKGSRKSFERETKLPVRNSRHSTPKASREECSRTVELKRTRPGRSQKKENYNSIKLEIKESAKRSENTTSKTKITTPPEIVVMQSKISKSPGKVRETGIPISVTKRTESSSPGKQLPQSRVPRPKVSPRSNGTRIPVVSSRKSDSSKQFECGGPPKVVATGPAATETSTSKKSNSGKSLLRKSSPPKSPTSKIVCDDDSFHERATTKDVIDELNRMIRKGDEISPSHGDGELKPLDVACCCPTGWVHVERDIDFTDPKARANLLDVMLASSGSSDETESRSSSSESGADEPVDYSHLHRLHRFRRQRKASATREQLGVLRYSLSSVRPSIIGRENFFIRYGDKEREAVASFDFLDDISTTSVSGCSSCASLGTYHSSCLKSPNDPERDVDVGTPLTPTTPVTPSEDSDERTGGPVSLSDSCADSYTESVGSLEETFTVKKFAE</sequence>
<reference evidence="3 4" key="1">
    <citation type="submission" date="2023-09" db="EMBL/GenBank/DDBJ databases">
        <title>Genomes of two closely related lineages of the louse Polyplax serrata with different host specificities.</title>
        <authorList>
            <person name="Martinu J."/>
            <person name="Tarabai H."/>
            <person name="Stefka J."/>
            <person name="Hypsa V."/>
        </authorList>
    </citation>
    <scope>NUCLEOTIDE SEQUENCE [LARGE SCALE GENOMIC DNA]</scope>
    <source>
        <strain evidence="3">98ZLc_SE</strain>
    </source>
</reference>
<feature type="compositionally biased region" description="Basic and acidic residues" evidence="2">
    <location>
        <begin position="823"/>
        <end position="836"/>
    </location>
</feature>
<feature type="compositionally biased region" description="Low complexity" evidence="2">
    <location>
        <begin position="964"/>
        <end position="989"/>
    </location>
</feature>
<feature type="region of interest" description="Disordered" evidence="2">
    <location>
        <begin position="1177"/>
        <end position="1219"/>
    </location>
</feature>
<feature type="compositionally biased region" description="Basic and acidic residues" evidence="2">
    <location>
        <begin position="843"/>
        <end position="863"/>
    </location>
</feature>
<feature type="compositionally biased region" description="Polar residues" evidence="2">
    <location>
        <begin position="763"/>
        <end position="783"/>
    </location>
</feature>
<feature type="region of interest" description="Disordered" evidence="2">
    <location>
        <begin position="553"/>
        <end position="574"/>
    </location>
</feature>
<protein>
    <recommendedName>
        <fullName evidence="5">Nck-associated protein 5</fullName>
    </recommendedName>
</protein>
<dbReference type="EMBL" id="JAWJWF010000002">
    <property type="protein sequence ID" value="KAK6638037.1"/>
    <property type="molecule type" value="Genomic_DNA"/>
</dbReference>
<feature type="region of interest" description="Disordered" evidence="2">
    <location>
        <begin position="1067"/>
        <end position="1088"/>
    </location>
</feature>
<dbReference type="Proteomes" id="UP001359485">
    <property type="component" value="Unassembled WGS sequence"/>
</dbReference>
<feature type="compositionally biased region" description="Polar residues" evidence="2">
    <location>
        <begin position="906"/>
        <end position="915"/>
    </location>
</feature>
<feature type="coiled-coil region" evidence="1">
    <location>
        <begin position="10"/>
        <end position="116"/>
    </location>
</feature>
<keyword evidence="1" id="KW-0175">Coiled coil</keyword>
<evidence type="ECO:0000256" key="2">
    <source>
        <dbReference type="SAM" id="MobiDB-lite"/>
    </source>
</evidence>
<evidence type="ECO:0000256" key="1">
    <source>
        <dbReference type="SAM" id="Coils"/>
    </source>
</evidence>
<feature type="coiled-coil region" evidence="1">
    <location>
        <begin position="445"/>
        <end position="472"/>
    </location>
</feature>
<keyword evidence="4" id="KW-1185">Reference proteome</keyword>